<gene>
    <name evidence="4" type="primary">bla</name>
    <name evidence="4" type="ORF">GCM10009554_67800</name>
</gene>
<dbReference type="Gene3D" id="3.40.710.10">
    <property type="entry name" value="DD-peptidase/beta-lactamase superfamily"/>
    <property type="match status" value="1"/>
</dbReference>
<comment type="caution">
    <text evidence="4">The sequence shown here is derived from an EMBL/GenBank/DDBJ whole genome shotgun (WGS) entry which is preliminary data.</text>
</comment>
<protein>
    <submittedName>
        <fullName evidence="4">Class A beta-lactamase Bla1</fullName>
    </submittedName>
</protein>
<dbReference type="SUPFAM" id="SSF56601">
    <property type="entry name" value="beta-lactamase/transpeptidase-like"/>
    <property type="match status" value="1"/>
</dbReference>
<name>A0ABN1RHC6_9ACTN</name>
<feature type="region of interest" description="Disordered" evidence="1">
    <location>
        <begin position="25"/>
        <end position="48"/>
    </location>
</feature>
<organism evidence="4 5">
    <name type="scientific">Kribbella koreensis</name>
    <dbReference type="NCBI Taxonomy" id="57909"/>
    <lineage>
        <taxon>Bacteria</taxon>
        <taxon>Bacillati</taxon>
        <taxon>Actinomycetota</taxon>
        <taxon>Actinomycetes</taxon>
        <taxon>Propionibacteriales</taxon>
        <taxon>Kribbellaceae</taxon>
        <taxon>Kribbella</taxon>
    </lineage>
</organism>
<dbReference type="PRINTS" id="PR00118">
    <property type="entry name" value="BLACTAMASEA"/>
</dbReference>
<sequence>MRRALLAALSAAVLISAACSSEPEATAAPASTPAPSTPAPVAAAKPTPGAEQFRKLEAQYAARLGVFALDTGSGRTVGYRAGERFAHASTFKVLAVGILLQHADLSKLIRYTEADLVTYSPITEQHVGTGMTLSEICDAALRYSDNTAANLILRELGGPAGLQRELRRIGDHVTRTDRTEPTLNEAIPGDPRDTSTPRSIATSLRKLTLQNGVLPKPKRDLLINWMVTNTTGAKLIRAGVPATWKVGDKTGSANYGGRNDIAIAWPPGRAPIVISILSTRGVKDAQYNDQLVADAAKLVSTALS</sequence>
<feature type="domain" description="Beta-lactamase class A catalytic" evidence="3">
    <location>
        <begin position="65"/>
        <end position="277"/>
    </location>
</feature>
<dbReference type="InterPro" id="IPR012338">
    <property type="entry name" value="Beta-lactam/transpept-like"/>
</dbReference>
<evidence type="ECO:0000256" key="2">
    <source>
        <dbReference type="SAM" id="SignalP"/>
    </source>
</evidence>
<dbReference type="PANTHER" id="PTHR35333:SF3">
    <property type="entry name" value="BETA-LACTAMASE-TYPE TRANSPEPTIDASE FOLD CONTAINING PROTEIN"/>
    <property type="match status" value="1"/>
</dbReference>
<keyword evidence="5" id="KW-1185">Reference proteome</keyword>
<dbReference type="InterPro" id="IPR000871">
    <property type="entry name" value="Beta-lactam_class-A"/>
</dbReference>
<dbReference type="NCBIfam" id="NF033103">
    <property type="entry name" value="bla_class_A"/>
    <property type="match status" value="1"/>
</dbReference>
<dbReference type="PROSITE" id="PS51257">
    <property type="entry name" value="PROKAR_LIPOPROTEIN"/>
    <property type="match status" value="1"/>
</dbReference>
<evidence type="ECO:0000313" key="5">
    <source>
        <dbReference type="Proteomes" id="UP001500542"/>
    </source>
</evidence>
<dbReference type="EMBL" id="BAAAHK010000018">
    <property type="protein sequence ID" value="GAA0957267.1"/>
    <property type="molecule type" value="Genomic_DNA"/>
</dbReference>
<feature type="signal peptide" evidence="2">
    <location>
        <begin position="1"/>
        <end position="27"/>
    </location>
</feature>
<evidence type="ECO:0000313" key="4">
    <source>
        <dbReference type="EMBL" id="GAA0957267.1"/>
    </source>
</evidence>
<proteinExistence type="predicted"/>
<reference evidence="4 5" key="1">
    <citation type="journal article" date="2019" name="Int. J. Syst. Evol. Microbiol.">
        <title>The Global Catalogue of Microorganisms (GCM) 10K type strain sequencing project: providing services to taxonomists for standard genome sequencing and annotation.</title>
        <authorList>
            <consortium name="The Broad Institute Genomics Platform"/>
            <consortium name="The Broad Institute Genome Sequencing Center for Infectious Disease"/>
            <person name="Wu L."/>
            <person name="Ma J."/>
        </authorList>
    </citation>
    <scope>NUCLEOTIDE SEQUENCE [LARGE SCALE GENOMIC DNA]</scope>
    <source>
        <strain evidence="4 5">JCM 10977</strain>
    </source>
</reference>
<feature type="chain" id="PRO_5046806584" evidence="2">
    <location>
        <begin position="28"/>
        <end position="304"/>
    </location>
</feature>
<dbReference type="PANTHER" id="PTHR35333">
    <property type="entry name" value="BETA-LACTAMASE"/>
    <property type="match status" value="1"/>
</dbReference>
<evidence type="ECO:0000259" key="3">
    <source>
        <dbReference type="Pfam" id="PF13354"/>
    </source>
</evidence>
<dbReference type="RefSeq" id="WP_343979864.1">
    <property type="nucleotide sequence ID" value="NZ_BAAAHK010000018.1"/>
</dbReference>
<dbReference type="InterPro" id="IPR045155">
    <property type="entry name" value="Beta-lactam_cat"/>
</dbReference>
<evidence type="ECO:0000256" key="1">
    <source>
        <dbReference type="SAM" id="MobiDB-lite"/>
    </source>
</evidence>
<accession>A0ABN1RHC6</accession>
<keyword evidence="2" id="KW-0732">Signal</keyword>
<dbReference type="Pfam" id="PF13354">
    <property type="entry name" value="Beta-lactamase2"/>
    <property type="match status" value="1"/>
</dbReference>
<dbReference type="Proteomes" id="UP001500542">
    <property type="component" value="Unassembled WGS sequence"/>
</dbReference>